<keyword evidence="4" id="KW-1185">Reference proteome</keyword>
<sequence>MTETNTHPEFSTASEKPQAATSHKHSLIIGIAIIAISALVIAVLAYFYRGQDADSPLTAASRQSAQSNAGDPPQSASPEDILEAAKAAGCNLTPQEILDPTRFTMVRDTRALTMMSLSRDESDAAGAPPISEGYTVGWFNEGPKLGSTQGKAVLTSHTYFTGTALGNELNNGLWSRGDIIKVEDSNGNNACYVYRDNAHILVENYDPESSIVYDEGNSPMFAMVVCSDWDEHGNPLGRMIYYADLITEHYPKQPPLSDHLTDASRSAEATESE</sequence>
<dbReference type="InterPro" id="IPR042001">
    <property type="entry name" value="Sortase_F"/>
</dbReference>
<dbReference type="Gene3D" id="2.40.260.10">
    <property type="entry name" value="Sortase"/>
    <property type="match status" value="1"/>
</dbReference>
<evidence type="ECO:0000256" key="1">
    <source>
        <dbReference type="SAM" id="MobiDB-lite"/>
    </source>
</evidence>
<evidence type="ECO:0000313" key="4">
    <source>
        <dbReference type="Proteomes" id="UP000280444"/>
    </source>
</evidence>
<dbReference type="InterPro" id="IPR023365">
    <property type="entry name" value="Sortase_dom-sf"/>
</dbReference>
<accession>A0A3P1SB32</accession>
<feature type="region of interest" description="Disordered" evidence="1">
    <location>
        <begin position="253"/>
        <end position="273"/>
    </location>
</feature>
<gene>
    <name evidence="3" type="ORF">EII11_10075</name>
</gene>
<name>A0A3P1SB32_9ACTO</name>
<keyword evidence="2" id="KW-0812">Transmembrane</keyword>
<feature type="transmembrane region" description="Helical" evidence="2">
    <location>
        <begin position="26"/>
        <end position="48"/>
    </location>
</feature>
<dbReference type="AlphaFoldDB" id="A0A3P1SB32"/>
<keyword evidence="2" id="KW-0472">Membrane</keyword>
<evidence type="ECO:0000256" key="2">
    <source>
        <dbReference type="SAM" id="Phobius"/>
    </source>
</evidence>
<dbReference type="Proteomes" id="UP000280444">
    <property type="component" value="Unassembled WGS sequence"/>
</dbReference>
<reference evidence="3 4" key="1">
    <citation type="submission" date="2018-11" db="EMBL/GenBank/DDBJ databases">
        <title>Genomes From Bacteria Associated with the Canine Oral Cavity: a Test Case for Automated Genome-Based Taxonomic Assignment.</title>
        <authorList>
            <person name="Coil D.A."/>
            <person name="Jospin G."/>
            <person name="Darling A.E."/>
            <person name="Wallis C."/>
            <person name="Davis I.J."/>
            <person name="Harris S."/>
            <person name="Eisen J.A."/>
            <person name="Holcombe L.J."/>
            <person name="O'Flynn C."/>
        </authorList>
    </citation>
    <scope>NUCLEOTIDE SEQUENCE [LARGE SCALE GENOMIC DNA]</scope>
    <source>
        <strain evidence="3 4">OH770</strain>
    </source>
</reference>
<dbReference type="OrthoDB" id="3734011at2"/>
<dbReference type="CDD" id="cd05829">
    <property type="entry name" value="Sortase_F"/>
    <property type="match status" value="1"/>
</dbReference>
<keyword evidence="2" id="KW-1133">Transmembrane helix</keyword>
<proteinExistence type="predicted"/>
<dbReference type="EMBL" id="RQZF01000015">
    <property type="protein sequence ID" value="RRC94481.1"/>
    <property type="molecule type" value="Genomic_DNA"/>
</dbReference>
<organism evidence="3 4">
    <name type="scientific">Schaalia canis</name>
    <dbReference type="NCBI Taxonomy" id="100469"/>
    <lineage>
        <taxon>Bacteria</taxon>
        <taxon>Bacillati</taxon>
        <taxon>Actinomycetota</taxon>
        <taxon>Actinomycetes</taxon>
        <taxon>Actinomycetales</taxon>
        <taxon>Actinomycetaceae</taxon>
        <taxon>Schaalia</taxon>
    </lineage>
</organism>
<comment type="caution">
    <text evidence="3">The sequence shown here is derived from an EMBL/GenBank/DDBJ whole genome shotgun (WGS) entry which is preliminary data.</text>
</comment>
<protein>
    <submittedName>
        <fullName evidence="3">Class F sortase</fullName>
    </submittedName>
</protein>
<dbReference type="RefSeq" id="WP_124872361.1">
    <property type="nucleotide sequence ID" value="NZ_RQZF01000015.1"/>
</dbReference>
<evidence type="ECO:0000313" key="3">
    <source>
        <dbReference type="EMBL" id="RRC94481.1"/>
    </source>
</evidence>
<feature type="compositionally biased region" description="Polar residues" evidence="1">
    <location>
        <begin position="263"/>
        <end position="273"/>
    </location>
</feature>